<dbReference type="Proteomes" id="UP000689195">
    <property type="component" value="Unassembled WGS sequence"/>
</dbReference>
<sequence>MNSKAYLLALLVTAIEKLQCLSCLDQYYPFNDECLICDSYCITFKDQSKLCTSCYQNDS</sequence>
<accession>A0A8S1XPL4</accession>
<evidence type="ECO:0000313" key="2">
    <source>
        <dbReference type="EMBL" id="CAD8203055.1"/>
    </source>
</evidence>
<evidence type="ECO:0000256" key="1">
    <source>
        <dbReference type="SAM" id="SignalP"/>
    </source>
</evidence>
<dbReference type="AlphaFoldDB" id="A0A8S1XPL4"/>
<keyword evidence="1" id="KW-0732">Signal</keyword>
<dbReference type="EMBL" id="CAJJDO010000133">
    <property type="protein sequence ID" value="CAD8203055.1"/>
    <property type="molecule type" value="Genomic_DNA"/>
</dbReference>
<gene>
    <name evidence="2" type="ORF">PPENT_87.1.T1330005</name>
</gene>
<feature type="signal peptide" evidence="1">
    <location>
        <begin position="1"/>
        <end position="20"/>
    </location>
</feature>
<protein>
    <submittedName>
        <fullName evidence="2">Uncharacterized protein</fullName>
    </submittedName>
</protein>
<feature type="chain" id="PRO_5035786245" evidence="1">
    <location>
        <begin position="21"/>
        <end position="59"/>
    </location>
</feature>
<name>A0A8S1XPL4_9CILI</name>
<reference evidence="2" key="1">
    <citation type="submission" date="2021-01" db="EMBL/GenBank/DDBJ databases">
        <authorList>
            <consortium name="Genoscope - CEA"/>
            <person name="William W."/>
        </authorList>
    </citation>
    <scope>NUCLEOTIDE SEQUENCE</scope>
</reference>
<proteinExistence type="predicted"/>
<evidence type="ECO:0000313" key="3">
    <source>
        <dbReference type="Proteomes" id="UP000689195"/>
    </source>
</evidence>
<organism evidence="2 3">
    <name type="scientific">Paramecium pentaurelia</name>
    <dbReference type="NCBI Taxonomy" id="43138"/>
    <lineage>
        <taxon>Eukaryota</taxon>
        <taxon>Sar</taxon>
        <taxon>Alveolata</taxon>
        <taxon>Ciliophora</taxon>
        <taxon>Intramacronucleata</taxon>
        <taxon>Oligohymenophorea</taxon>
        <taxon>Peniculida</taxon>
        <taxon>Parameciidae</taxon>
        <taxon>Paramecium</taxon>
    </lineage>
</organism>
<keyword evidence="3" id="KW-1185">Reference proteome</keyword>
<comment type="caution">
    <text evidence="2">The sequence shown here is derived from an EMBL/GenBank/DDBJ whole genome shotgun (WGS) entry which is preliminary data.</text>
</comment>